<dbReference type="InterPro" id="IPR015421">
    <property type="entry name" value="PyrdxlP-dep_Trfase_major"/>
</dbReference>
<reference evidence="5" key="1">
    <citation type="submission" date="2020-05" db="EMBL/GenBank/DDBJ databases">
        <authorList>
            <person name="Chiriac C."/>
            <person name="Salcher M."/>
            <person name="Ghai R."/>
            <person name="Kavagutti S V."/>
        </authorList>
    </citation>
    <scope>NUCLEOTIDE SEQUENCE</scope>
</reference>
<dbReference type="GO" id="GO:0006545">
    <property type="term" value="P:glycine biosynthetic process"/>
    <property type="evidence" value="ECO:0007669"/>
    <property type="project" value="TreeGrafter"/>
</dbReference>
<dbReference type="SUPFAM" id="SSF53383">
    <property type="entry name" value="PLP-dependent transferases"/>
    <property type="match status" value="1"/>
</dbReference>
<dbReference type="GO" id="GO:0005829">
    <property type="term" value="C:cytosol"/>
    <property type="evidence" value="ECO:0007669"/>
    <property type="project" value="TreeGrafter"/>
</dbReference>
<evidence type="ECO:0000313" key="5">
    <source>
        <dbReference type="EMBL" id="CAB4705424.1"/>
    </source>
</evidence>
<accession>A0A6J6QC48</accession>
<dbReference type="EMBL" id="CAEZXP010000006">
    <property type="protein sequence ID" value="CAB4705424.1"/>
    <property type="molecule type" value="Genomic_DNA"/>
</dbReference>
<proteinExistence type="inferred from homology"/>
<comment type="similarity">
    <text evidence="2">Belongs to the threonine aldolase family.</text>
</comment>
<keyword evidence="3" id="KW-0663">Pyridoxal phosphate</keyword>
<dbReference type="Pfam" id="PF01212">
    <property type="entry name" value="Beta_elim_lyase"/>
    <property type="match status" value="1"/>
</dbReference>
<evidence type="ECO:0000256" key="1">
    <source>
        <dbReference type="ARBA" id="ARBA00001933"/>
    </source>
</evidence>
<dbReference type="PANTHER" id="PTHR48097">
    <property type="entry name" value="L-THREONINE ALDOLASE-RELATED"/>
    <property type="match status" value="1"/>
</dbReference>
<name>A0A6J6QC48_9ZZZZ</name>
<dbReference type="NCBIfam" id="NF041359">
    <property type="entry name" value="GntG_guanitoxin"/>
    <property type="match status" value="1"/>
</dbReference>
<comment type="cofactor">
    <cofactor evidence="1">
        <name>pyridoxal 5'-phosphate</name>
        <dbReference type="ChEBI" id="CHEBI:597326"/>
    </cofactor>
</comment>
<dbReference type="AlphaFoldDB" id="A0A6J6QC48"/>
<dbReference type="GO" id="GO:0006567">
    <property type="term" value="P:L-threonine catabolic process"/>
    <property type="evidence" value="ECO:0007669"/>
    <property type="project" value="TreeGrafter"/>
</dbReference>
<dbReference type="GO" id="GO:0008732">
    <property type="term" value="F:L-allo-threonine aldolase activity"/>
    <property type="evidence" value="ECO:0007669"/>
    <property type="project" value="TreeGrafter"/>
</dbReference>
<feature type="domain" description="Aromatic amino acid beta-eliminating lyase/threonine aldolase" evidence="4">
    <location>
        <begin position="3"/>
        <end position="277"/>
    </location>
</feature>
<dbReference type="InterPro" id="IPR015422">
    <property type="entry name" value="PyrdxlP-dep_Trfase_small"/>
</dbReference>
<dbReference type="InterPro" id="IPR023603">
    <property type="entry name" value="Low_specificity_L-TA-like"/>
</dbReference>
<dbReference type="InterPro" id="IPR001597">
    <property type="entry name" value="ArAA_b-elim_lyase/Thr_aldolase"/>
</dbReference>
<protein>
    <submittedName>
        <fullName evidence="5">Unannotated protein</fullName>
    </submittedName>
</protein>
<dbReference type="Gene3D" id="3.90.1150.10">
    <property type="entry name" value="Aspartate Aminotransferase, domain 1"/>
    <property type="match status" value="1"/>
</dbReference>
<evidence type="ECO:0000256" key="2">
    <source>
        <dbReference type="ARBA" id="ARBA00006966"/>
    </source>
</evidence>
<gene>
    <name evidence="5" type="ORF">UFOPK2399_01631</name>
</gene>
<evidence type="ECO:0000256" key="3">
    <source>
        <dbReference type="ARBA" id="ARBA00022898"/>
    </source>
</evidence>
<dbReference type="Gene3D" id="3.40.640.10">
    <property type="entry name" value="Type I PLP-dependent aspartate aminotransferase-like (Major domain)"/>
    <property type="match status" value="1"/>
</dbReference>
<sequence>MIDLRSDICSEPTEEMWDAMRAHTPAWPMFDTDVALERLERDGAALLGKQAAVLVPTCTAANVAALLTLAEPGRAVVLEQDAHILTSEGMGIRSLARLRPVTLAGTRGHLEPSRVAEAITVNDAAVLCLENTNTRAGGTAISARETAELAAVAHEHGAVVHLDGARLANASVALGVPLATLAAPADTVAFSLNKGLSAPFGALLAGSTDTVAAAREQIKALGAGTLHKLGIFAAAGTIALGMIDRLADDHRRASRLAELLREGGLEVDPVESNIVFCHCPSGAEAVAERLAERGVASFIRDDFRLRFVTHRLIGDAEIDEAAAAIIASASVVTA</sequence>
<evidence type="ECO:0000259" key="4">
    <source>
        <dbReference type="Pfam" id="PF01212"/>
    </source>
</evidence>
<dbReference type="PANTHER" id="PTHR48097:SF9">
    <property type="entry name" value="L-THREONINE ALDOLASE"/>
    <property type="match status" value="1"/>
</dbReference>
<dbReference type="InterPro" id="IPR015424">
    <property type="entry name" value="PyrdxlP-dep_Trfase"/>
</dbReference>
<organism evidence="5">
    <name type="scientific">freshwater metagenome</name>
    <dbReference type="NCBI Taxonomy" id="449393"/>
    <lineage>
        <taxon>unclassified sequences</taxon>
        <taxon>metagenomes</taxon>
        <taxon>ecological metagenomes</taxon>
    </lineage>
</organism>
<dbReference type="PIRSF" id="PIRSF017617">
    <property type="entry name" value="Thr_aldolase"/>
    <property type="match status" value="1"/>
</dbReference>